<name>B8C0F7_THAPS</name>
<proteinExistence type="predicted"/>
<dbReference type="HOGENOM" id="CLU_390061_0_0_1"/>
<dbReference type="PaxDb" id="35128-Thaps22451"/>
<evidence type="ECO:0000256" key="1">
    <source>
        <dbReference type="SAM" id="Coils"/>
    </source>
</evidence>
<dbReference type="Proteomes" id="UP000001449">
    <property type="component" value="Chromosome 4"/>
</dbReference>
<dbReference type="AlphaFoldDB" id="B8C0F7"/>
<reference evidence="3 4" key="1">
    <citation type="journal article" date="2004" name="Science">
        <title>The genome of the diatom Thalassiosira pseudonana: ecology, evolution, and metabolism.</title>
        <authorList>
            <person name="Armbrust E.V."/>
            <person name="Berges J.A."/>
            <person name="Bowler C."/>
            <person name="Green B.R."/>
            <person name="Martinez D."/>
            <person name="Putnam N.H."/>
            <person name="Zhou S."/>
            <person name="Allen A.E."/>
            <person name="Apt K.E."/>
            <person name="Bechner M."/>
            <person name="Brzezinski M.A."/>
            <person name="Chaal B.K."/>
            <person name="Chiovitti A."/>
            <person name="Davis A.K."/>
            <person name="Demarest M.S."/>
            <person name="Detter J.C."/>
            <person name="Glavina T."/>
            <person name="Goodstein D."/>
            <person name="Hadi M.Z."/>
            <person name="Hellsten U."/>
            <person name="Hildebrand M."/>
            <person name="Jenkins B.D."/>
            <person name="Jurka J."/>
            <person name="Kapitonov V.V."/>
            <person name="Kroger N."/>
            <person name="Lau W.W."/>
            <person name="Lane T.W."/>
            <person name="Larimer F.W."/>
            <person name="Lippmeier J.C."/>
            <person name="Lucas S."/>
            <person name="Medina M."/>
            <person name="Montsant A."/>
            <person name="Obornik M."/>
            <person name="Parker M.S."/>
            <person name="Palenik B."/>
            <person name="Pazour G.J."/>
            <person name="Richardson P.M."/>
            <person name="Rynearson T.A."/>
            <person name="Saito M.A."/>
            <person name="Schwartz D.C."/>
            <person name="Thamatrakoln K."/>
            <person name="Valentin K."/>
            <person name="Vardi A."/>
            <person name="Wilkerson F.P."/>
            <person name="Rokhsar D.S."/>
        </authorList>
    </citation>
    <scope>NUCLEOTIDE SEQUENCE [LARGE SCALE GENOMIC DNA]</scope>
    <source>
        <strain evidence="3 4">CCMP1335</strain>
    </source>
</reference>
<feature type="region of interest" description="Disordered" evidence="2">
    <location>
        <begin position="144"/>
        <end position="163"/>
    </location>
</feature>
<evidence type="ECO:0000256" key="2">
    <source>
        <dbReference type="SAM" id="MobiDB-lite"/>
    </source>
</evidence>
<reference evidence="3 4" key="2">
    <citation type="journal article" date="2008" name="Nature">
        <title>The Phaeodactylum genome reveals the evolutionary history of diatom genomes.</title>
        <authorList>
            <person name="Bowler C."/>
            <person name="Allen A.E."/>
            <person name="Badger J.H."/>
            <person name="Grimwood J."/>
            <person name="Jabbari K."/>
            <person name="Kuo A."/>
            <person name="Maheswari U."/>
            <person name="Martens C."/>
            <person name="Maumus F."/>
            <person name="Otillar R.P."/>
            <person name="Rayko E."/>
            <person name="Salamov A."/>
            <person name="Vandepoele K."/>
            <person name="Beszteri B."/>
            <person name="Gruber A."/>
            <person name="Heijde M."/>
            <person name="Katinka M."/>
            <person name="Mock T."/>
            <person name="Valentin K."/>
            <person name="Verret F."/>
            <person name="Berges J.A."/>
            <person name="Brownlee C."/>
            <person name="Cadoret J.P."/>
            <person name="Chiovitti A."/>
            <person name="Choi C.J."/>
            <person name="Coesel S."/>
            <person name="De Martino A."/>
            <person name="Detter J.C."/>
            <person name="Durkin C."/>
            <person name="Falciatore A."/>
            <person name="Fournet J."/>
            <person name="Haruta M."/>
            <person name="Huysman M.J."/>
            <person name="Jenkins B.D."/>
            <person name="Jiroutova K."/>
            <person name="Jorgensen R.E."/>
            <person name="Joubert Y."/>
            <person name="Kaplan A."/>
            <person name="Kroger N."/>
            <person name="Kroth P.G."/>
            <person name="La Roche J."/>
            <person name="Lindquist E."/>
            <person name="Lommer M."/>
            <person name="Martin-Jezequel V."/>
            <person name="Lopez P.J."/>
            <person name="Lucas S."/>
            <person name="Mangogna M."/>
            <person name="McGinnis K."/>
            <person name="Medlin L.K."/>
            <person name="Montsant A."/>
            <person name="Oudot-Le Secq M.P."/>
            <person name="Napoli C."/>
            <person name="Obornik M."/>
            <person name="Parker M.S."/>
            <person name="Petit J.L."/>
            <person name="Porcel B.M."/>
            <person name="Poulsen N."/>
            <person name="Robison M."/>
            <person name="Rychlewski L."/>
            <person name="Rynearson T.A."/>
            <person name="Schmutz J."/>
            <person name="Shapiro H."/>
            <person name="Siaut M."/>
            <person name="Stanley M."/>
            <person name="Sussman M.R."/>
            <person name="Taylor A.R."/>
            <person name="Vardi A."/>
            <person name="von Dassow P."/>
            <person name="Vyverman W."/>
            <person name="Willis A."/>
            <person name="Wyrwicz L.S."/>
            <person name="Rokhsar D.S."/>
            <person name="Weissenbach J."/>
            <person name="Armbrust E.V."/>
            <person name="Green B.R."/>
            <person name="Van de Peer Y."/>
            <person name="Grigoriev I.V."/>
        </authorList>
    </citation>
    <scope>NUCLEOTIDE SEQUENCE [LARGE SCALE GENOMIC DNA]</scope>
    <source>
        <strain evidence="3 4">CCMP1335</strain>
    </source>
</reference>
<dbReference type="InParanoid" id="B8C0F7"/>
<dbReference type="RefSeq" id="XP_002289973.1">
    <property type="nucleotide sequence ID" value="XM_002289937.1"/>
</dbReference>
<accession>B8C0F7</accession>
<protein>
    <submittedName>
        <fullName evidence="3">Uncharacterized protein</fullName>
    </submittedName>
</protein>
<dbReference type="GeneID" id="7451366"/>
<organism evidence="3 4">
    <name type="scientific">Thalassiosira pseudonana</name>
    <name type="common">Marine diatom</name>
    <name type="synonym">Cyclotella nana</name>
    <dbReference type="NCBI Taxonomy" id="35128"/>
    <lineage>
        <taxon>Eukaryota</taxon>
        <taxon>Sar</taxon>
        <taxon>Stramenopiles</taxon>
        <taxon>Ochrophyta</taxon>
        <taxon>Bacillariophyta</taxon>
        <taxon>Coscinodiscophyceae</taxon>
        <taxon>Thalassiosirophycidae</taxon>
        <taxon>Thalassiosirales</taxon>
        <taxon>Thalassiosiraceae</taxon>
        <taxon>Thalassiosira</taxon>
    </lineage>
</organism>
<dbReference type="EMBL" id="CM000641">
    <property type="protein sequence ID" value="EED93510.1"/>
    <property type="molecule type" value="Genomic_DNA"/>
</dbReference>
<dbReference type="KEGG" id="tps:THAPSDRAFT_22451"/>
<evidence type="ECO:0000313" key="4">
    <source>
        <dbReference type="Proteomes" id="UP000001449"/>
    </source>
</evidence>
<feature type="coiled-coil region" evidence="1">
    <location>
        <begin position="275"/>
        <end position="659"/>
    </location>
</feature>
<sequence length="708" mass="80035">MNSGASQRLVGLWGLVNQPTASLSWRRSDIASADGELELAAKRKLLLWLFGVWRELRRPLGVVSFQPPLATSNAHLVQRIQPHPVLSRTKLPSLNLSNDDNDDADLAREIEKALNLAKEAVTLSYEDEEAELEAEIDEIASALLSGPPRVRPPTPPKEEPPVSVWDISLDVGEGGAIVGDVGINGSSISQVPLPPESPPSPNAVSFGETLQKAVTEEMDKLKDMIFGIKKDLEKTQSSLLAAEWTAGTLKQEIEESKLERETMIKDIESQFAIEKDNLMAQLGTASDELQQIIDQSAQNITRAKTKASQAEKELLSRMDQFTVSIKEVTQEGMTANLEKEQLMNTKQQKIDKAKKEGETELQQYKATVNTEGESVKLFNAKLQRKADEAEKRVRDMYEKAKQIRAHRISLQQQIAEVETESLEQITTLERQLKEDDVAHTAHMKEERARIDKLMSDAKEKYQRILDKEKAKRESVESEFIAELSQKDKEGRAAISVIESKAKAKLDELEKKLSKERVAIYQEKVEAIGAIRKEMLAELEIENAKLESIQKENQVKLAAIREEIAQVKAMFEQELAERQQAAEEERQDLLRRLEDVRADMIDKINTQQKIMQEEKDAYLEEQNDIIAESEEECRRAWIDLASLKKRLNDAGEEKKDLAGTVAEKSAIIEIYEKDRSSFRKSLRLSFKVAREKIGSGTRRVLRRDPEKTP</sequence>
<keyword evidence="4" id="KW-1185">Reference proteome</keyword>
<dbReference type="eggNOG" id="ENOG502R16Y">
    <property type="taxonomic scope" value="Eukaryota"/>
</dbReference>
<gene>
    <name evidence="3" type="ORF">THAPSDRAFT_22451</name>
</gene>
<keyword evidence="1" id="KW-0175">Coiled coil</keyword>
<evidence type="ECO:0000313" key="3">
    <source>
        <dbReference type="EMBL" id="EED93510.1"/>
    </source>
</evidence>
<dbReference type="STRING" id="35128.B8C0F7"/>